<keyword evidence="6" id="KW-0677">Repeat</keyword>
<dbReference type="PANTHER" id="PTHR15135:SF7">
    <property type="entry name" value="STAC-LIKE, ISOFORM J"/>
    <property type="match status" value="1"/>
</dbReference>
<name>A0A8S3VL97_MYTED</name>
<feature type="compositionally biased region" description="Basic residues" evidence="10">
    <location>
        <begin position="55"/>
        <end position="64"/>
    </location>
</feature>
<dbReference type="AlphaFoldDB" id="A0A8S3VL97"/>
<evidence type="ECO:0000256" key="5">
    <source>
        <dbReference type="ARBA" id="ARBA00022490"/>
    </source>
</evidence>
<dbReference type="EMBL" id="CAJPWZ010003321">
    <property type="protein sequence ID" value="CAG2257105.1"/>
    <property type="molecule type" value="Genomic_DNA"/>
</dbReference>
<dbReference type="FunFam" id="2.30.30.40:FF:000221">
    <property type="entry name" value="SH3 and cysteine-rich domain-containing protein 2"/>
    <property type="match status" value="1"/>
</dbReference>
<dbReference type="SMART" id="SM00326">
    <property type="entry name" value="SH3"/>
    <property type="match status" value="1"/>
</dbReference>
<accession>A0A8S3VL97</accession>
<dbReference type="Gene3D" id="2.30.30.40">
    <property type="entry name" value="SH3 Domains"/>
    <property type="match status" value="1"/>
</dbReference>
<dbReference type="InterPro" id="IPR059031">
    <property type="entry name" value="SH3_20"/>
</dbReference>
<sequence length="380" mass="42553">MAVTWVSYIELLTPKQNGTVENTDQDKQYSSASIKGMWKKAFKSLKSSPSDSKLSKKASLKKKQGSKEEEEEVEQEPREIDPVYSLLKCAADLPKNSRIPCTVHAHCGGHHPDSSSSTSKTSSPSSSDFVDQSLGSDFKKNYKMTRPKKIRSITASFISQSPKTRRKKLNARMKSFSLDAPEPSKHLLAIDETTKKKSSSFTNTCLRGSRSPDDKYALSATNLRKKFASSAKASSLDIESGGMSPSPKESPKPSRKNKQDKDKDNLYVVLYHFKGKEKDDMDLRAGSKVRVTDSSDPDWWKGKCNGRSGYFPAKYVITIQKNQKVYQVNHPMHLTDGDVDMKLHKDQIVLQIGEEDHGMIFVKAANKKQAMCPLKYLNEV</sequence>
<evidence type="ECO:0000256" key="10">
    <source>
        <dbReference type="SAM" id="MobiDB-lite"/>
    </source>
</evidence>
<dbReference type="Proteomes" id="UP000683360">
    <property type="component" value="Unassembled WGS sequence"/>
</dbReference>
<evidence type="ECO:0000313" key="12">
    <source>
        <dbReference type="EMBL" id="CAG2257105.1"/>
    </source>
</evidence>
<dbReference type="InterPro" id="IPR039688">
    <property type="entry name" value="STAC1/2/3"/>
</dbReference>
<evidence type="ECO:0000256" key="4">
    <source>
        <dbReference type="ARBA" id="ARBA00022475"/>
    </source>
</evidence>
<dbReference type="PROSITE" id="PS50002">
    <property type="entry name" value="SH3"/>
    <property type="match status" value="1"/>
</dbReference>
<dbReference type="GO" id="GO:0005737">
    <property type="term" value="C:cytoplasm"/>
    <property type="evidence" value="ECO:0007669"/>
    <property type="project" value="UniProtKB-SubCell"/>
</dbReference>
<keyword evidence="8" id="KW-0472">Membrane</keyword>
<keyword evidence="7" id="KW-0863">Zinc-finger</keyword>
<comment type="subcellular location">
    <subcellularLocation>
        <location evidence="1">Cell membrane</location>
    </subcellularLocation>
    <subcellularLocation>
        <location evidence="2">Cytoplasm</location>
    </subcellularLocation>
</comment>
<keyword evidence="7" id="KW-0862">Zinc</keyword>
<evidence type="ECO:0000256" key="8">
    <source>
        <dbReference type="ARBA" id="ARBA00023136"/>
    </source>
</evidence>
<feature type="domain" description="SH3" evidence="11">
    <location>
        <begin position="262"/>
        <end position="321"/>
    </location>
</feature>
<dbReference type="GO" id="GO:0008270">
    <property type="term" value="F:zinc ion binding"/>
    <property type="evidence" value="ECO:0007669"/>
    <property type="project" value="UniProtKB-KW"/>
</dbReference>
<keyword evidence="4" id="KW-1003">Cell membrane</keyword>
<evidence type="ECO:0000256" key="2">
    <source>
        <dbReference type="ARBA" id="ARBA00004496"/>
    </source>
</evidence>
<gene>
    <name evidence="12" type="ORF">MEDL_68420</name>
</gene>
<evidence type="ECO:0000256" key="3">
    <source>
        <dbReference type="ARBA" id="ARBA00022443"/>
    </source>
</evidence>
<keyword evidence="5" id="KW-0963">Cytoplasm</keyword>
<evidence type="ECO:0000256" key="6">
    <source>
        <dbReference type="ARBA" id="ARBA00022737"/>
    </source>
</evidence>
<proteinExistence type="predicted"/>
<dbReference type="GO" id="GO:0005886">
    <property type="term" value="C:plasma membrane"/>
    <property type="evidence" value="ECO:0007669"/>
    <property type="project" value="UniProtKB-SubCell"/>
</dbReference>
<keyword evidence="7" id="KW-0479">Metal-binding</keyword>
<feature type="compositionally biased region" description="Basic and acidic residues" evidence="10">
    <location>
        <begin position="249"/>
        <end position="261"/>
    </location>
</feature>
<feature type="region of interest" description="Disordered" evidence="10">
    <location>
        <begin position="45"/>
        <end position="78"/>
    </location>
</feature>
<evidence type="ECO:0000256" key="7">
    <source>
        <dbReference type="ARBA" id="ARBA00022771"/>
    </source>
</evidence>
<dbReference type="Pfam" id="PF26085">
    <property type="entry name" value="SH3_20"/>
    <property type="match status" value="1"/>
</dbReference>
<feature type="region of interest" description="Disordered" evidence="10">
    <location>
        <begin position="234"/>
        <end position="261"/>
    </location>
</feature>
<dbReference type="InterPro" id="IPR001452">
    <property type="entry name" value="SH3_domain"/>
</dbReference>
<feature type="region of interest" description="Disordered" evidence="10">
    <location>
        <begin position="107"/>
        <end position="132"/>
    </location>
</feature>
<comment type="caution">
    <text evidence="12">The sequence shown here is derived from an EMBL/GenBank/DDBJ whole genome shotgun (WGS) entry which is preliminary data.</text>
</comment>
<dbReference type="GO" id="GO:0003009">
    <property type="term" value="P:skeletal muscle contraction"/>
    <property type="evidence" value="ECO:0007669"/>
    <property type="project" value="TreeGrafter"/>
</dbReference>
<organism evidence="12 13">
    <name type="scientific">Mytilus edulis</name>
    <name type="common">Blue mussel</name>
    <dbReference type="NCBI Taxonomy" id="6550"/>
    <lineage>
        <taxon>Eukaryota</taxon>
        <taxon>Metazoa</taxon>
        <taxon>Spiralia</taxon>
        <taxon>Lophotrochozoa</taxon>
        <taxon>Mollusca</taxon>
        <taxon>Bivalvia</taxon>
        <taxon>Autobranchia</taxon>
        <taxon>Pteriomorphia</taxon>
        <taxon>Mytilida</taxon>
        <taxon>Mytiloidea</taxon>
        <taxon>Mytilidae</taxon>
        <taxon>Mytilinae</taxon>
        <taxon>Mytilus</taxon>
    </lineage>
</organism>
<reference evidence="12" key="1">
    <citation type="submission" date="2021-03" db="EMBL/GenBank/DDBJ databases">
        <authorList>
            <person name="Bekaert M."/>
        </authorList>
    </citation>
    <scope>NUCLEOTIDE SEQUENCE</scope>
</reference>
<evidence type="ECO:0000259" key="11">
    <source>
        <dbReference type="PROSITE" id="PS50002"/>
    </source>
</evidence>
<feature type="compositionally biased region" description="Low complexity" evidence="10">
    <location>
        <begin position="114"/>
        <end position="128"/>
    </location>
</feature>
<keyword evidence="3 9" id="KW-0728">SH3 domain</keyword>
<dbReference type="Pfam" id="PF00018">
    <property type="entry name" value="SH3_1"/>
    <property type="match status" value="1"/>
</dbReference>
<dbReference type="GO" id="GO:1903078">
    <property type="term" value="P:positive regulation of protein localization to plasma membrane"/>
    <property type="evidence" value="ECO:0007669"/>
    <property type="project" value="TreeGrafter"/>
</dbReference>
<protein>
    <recommendedName>
        <fullName evidence="11">SH3 domain-containing protein</fullName>
    </recommendedName>
</protein>
<dbReference type="SUPFAM" id="SSF50044">
    <property type="entry name" value="SH3-domain"/>
    <property type="match status" value="1"/>
</dbReference>
<dbReference type="PANTHER" id="PTHR15135">
    <property type="entry name" value="STAC"/>
    <property type="match status" value="1"/>
</dbReference>
<keyword evidence="13" id="KW-1185">Reference proteome</keyword>
<evidence type="ECO:0000256" key="9">
    <source>
        <dbReference type="PROSITE-ProRule" id="PRU00192"/>
    </source>
</evidence>
<evidence type="ECO:0000256" key="1">
    <source>
        <dbReference type="ARBA" id="ARBA00004236"/>
    </source>
</evidence>
<dbReference type="OrthoDB" id="6250593at2759"/>
<evidence type="ECO:0000313" key="13">
    <source>
        <dbReference type="Proteomes" id="UP000683360"/>
    </source>
</evidence>
<dbReference type="InterPro" id="IPR036028">
    <property type="entry name" value="SH3-like_dom_sf"/>
</dbReference>